<reference evidence="2" key="3">
    <citation type="submission" date="2015-04" db="UniProtKB">
        <authorList>
            <consortium name="EnsemblPlants"/>
        </authorList>
    </citation>
    <scope>IDENTIFICATION</scope>
    <source>
        <strain evidence="2">cv. Jemalong A17</strain>
    </source>
</reference>
<reference evidence="1 3" key="2">
    <citation type="journal article" date="2014" name="BMC Genomics">
        <title>An improved genome release (version Mt4.0) for the model legume Medicago truncatula.</title>
        <authorList>
            <person name="Tang H."/>
            <person name="Krishnakumar V."/>
            <person name="Bidwell S."/>
            <person name="Rosen B."/>
            <person name="Chan A."/>
            <person name="Zhou S."/>
            <person name="Gentzbittel L."/>
            <person name="Childs K.L."/>
            <person name="Yandell M."/>
            <person name="Gundlach H."/>
            <person name="Mayer K.F."/>
            <person name="Schwartz D.C."/>
            <person name="Town C.D."/>
        </authorList>
    </citation>
    <scope>GENOME REANNOTATION</scope>
    <source>
        <strain evidence="2 3">cv. Jemalong A17</strain>
    </source>
</reference>
<dbReference type="STRING" id="3880.G7L1M3"/>
<sequence>MVFKPSHCLSLDVANSFGITSRPDECVANSNPSFTDGVATKDIHIDPLTWV</sequence>
<dbReference type="PaxDb" id="3880-AES80957"/>
<organism evidence="1 3">
    <name type="scientific">Medicago truncatula</name>
    <name type="common">Barrel medic</name>
    <name type="synonym">Medicago tribuloides</name>
    <dbReference type="NCBI Taxonomy" id="3880"/>
    <lineage>
        <taxon>Eukaryota</taxon>
        <taxon>Viridiplantae</taxon>
        <taxon>Streptophyta</taxon>
        <taxon>Embryophyta</taxon>
        <taxon>Tracheophyta</taxon>
        <taxon>Spermatophyta</taxon>
        <taxon>Magnoliopsida</taxon>
        <taxon>eudicotyledons</taxon>
        <taxon>Gunneridae</taxon>
        <taxon>Pentapetalae</taxon>
        <taxon>rosids</taxon>
        <taxon>fabids</taxon>
        <taxon>Fabales</taxon>
        <taxon>Fabaceae</taxon>
        <taxon>Papilionoideae</taxon>
        <taxon>50 kb inversion clade</taxon>
        <taxon>NPAAA clade</taxon>
        <taxon>Hologalegina</taxon>
        <taxon>IRL clade</taxon>
        <taxon>Trifolieae</taxon>
        <taxon>Medicago</taxon>
    </lineage>
</organism>
<dbReference type="Proteomes" id="UP000002051">
    <property type="component" value="Unassembled WGS sequence"/>
</dbReference>
<evidence type="ECO:0000313" key="2">
    <source>
        <dbReference type="EnsemblPlants" id="AES80957"/>
    </source>
</evidence>
<evidence type="ECO:0000313" key="3">
    <source>
        <dbReference type="Proteomes" id="UP000002051"/>
    </source>
</evidence>
<reference evidence="1 3" key="1">
    <citation type="journal article" date="2011" name="Nature">
        <title>The Medicago genome provides insight into the evolution of rhizobial symbioses.</title>
        <authorList>
            <person name="Young N.D."/>
            <person name="Debelle F."/>
            <person name="Oldroyd G.E."/>
            <person name="Geurts R."/>
            <person name="Cannon S.B."/>
            <person name="Udvardi M.K."/>
            <person name="Benedito V.A."/>
            <person name="Mayer K.F."/>
            <person name="Gouzy J."/>
            <person name="Schoof H."/>
            <person name="Van de Peer Y."/>
            <person name="Proost S."/>
            <person name="Cook D.R."/>
            <person name="Meyers B.C."/>
            <person name="Spannagl M."/>
            <person name="Cheung F."/>
            <person name="De Mita S."/>
            <person name="Krishnakumar V."/>
            <person name="Gundlach H."/>
            <person name="Zhou S."/>
            <person name="Mudge J."/>
            <person name="Bharti A.K."/>
            <person name="Murray J.D."/>
            <person name="Naoumkina M.A."/>
            <person name="Rosen B."/>
            <person name="Silverstein K.A."/>
            <person name="Tang H."/>
            <person name="Rombauts S."/>
            <person name="Zhao P.X."/>
            <person name="Zhou P."/>
            <person name="Barbe V."/>
            <person name="Bardou P."/>
            <person name="Bechner M."/>
            <person name="Bellec A."/>
            <person name="Berger A."/>
            <person name="Berges H."/>
            <person name="Bidwell S."/>
            <person name="Bisseling T."/>
            <person name="Choisne N."/>
            <person name="Couloux A."/>
            <person name="Denny R."/>
            <person name="Deshpande S."/>
            <person name="Dai X."/>
            <person name="Doyle J.J."/>
            <person name="Dudez A.M."/>
            <person name="Farmer A.D."/>
            <person name="Fouteau S."/>
            <person name="Franken C."/>
            <person name="Gibelin C."/>
            <person name="Gish J."/>
            <person name="Goldstein S."/>
            <person name="Gonzalez A.J."/>
            <person name="Green P.J."/>
            <person name="Hallab A."/>
            <person name="Hartog M."/>
            <person name="Hua A."/>
            <person name="Humphray S.J."/>
            <person name="Jeong D.H."/>
            <person name="Jing Y."/>
            <person name="Jocker A."/>
            <person name="Kenton S.M."/>
            <person name="Kim D.J."/>
            <person name="Klee K."/>
            <person name="Lai H."/>
            <person name="Lang C."/>
            <person name="Lin S."/>
            <person name="Macmil S.L."/>
            <person name="Magdelenat G."/>
            <person name="Matthews L."/>
            <person name="McCorrison J."/>
            <person name="Monaghan E.L."/>
            <person name="Mun J.H."/>
            <person name="Najar F.Z."/>
            <person name="Nicholson C."/>
            <person name="Noirot C."/>
            <person name="O'Bleness M."/>
            <person name="Paule C.R."/>
            <person name="Poulain J."/>
            <person name="Prion F."/>
            <person name="Qin B."/>
            <person name="Qu C."/>
            <person name="Retzel E.F."/>
            <person name="Riddle C."/>
            <person name="Sallet E."/>
            <person name="Samain S."/>
            <person name="Samson N."/>
            <person name="Sanders I."/>
            <person name="Saurat O."/>
            <person name="Scarpelli C."/>
            <person name="Schiex T."/>
            <person name="Segurens B."/>
            <person name="Severin A.J."/>
            <person name="Sherrier D.J."/>
            <person name="Shi R."/>
            <person name="Sims S."/>
            <person name="Singer S.R."/>
            <person name="Sinharoy S."/>
            <person name="Sterck L."/>
            <person name="Viollet A."/>
            <person name="Wang B.B."/>
            <person name="Wang K."/>
            <person name="Wang M."/>
            <person name="Wang X."/>
            <person name="Warfsmann J."/>
            <person name="Weissenbach J."/>
            <person name="White D.D."/>
            <person name="White J.D."/>
            <person name="Wiley G.B."/>
            <person name="Wincker P."/>
            <person name="Xing Y."/>
            <person name="Yang L."/>
            <person name="Yao Z."/>
            <person name="Ying F."/>
            <person name="Zhai J."/>
            <person name="Zhou L."/>
            <person name="Zuber A."/>
            <person name="Denarie J."/>
            <person name="Dixon R.A."/>
            <person name="May G.D."/>
            <person name="Schwartz D.C."/>
            <person name="Rogers J."/>
            <person name="Quetier F."/>
            <person name="Town C.D."/>
            <person name="Roe B.A."/>
        </authorList>
    </citation>
    <scope>NUCLEOTIDE SEQUENCE [LARGE SCALE GENOMIC DNA]</scope>
    <source>
        <strain evidence="1">A17</strain>
        <strain evidence="2 3">cv. Jemalong A17</strain>
    </source>
</reference>
<dbReference type="HOGENOM" id="CLU_3109472_0_0_1"/>
<dbReference type="EMBL" id="CM001223">
    <property type="protein sequence ID" value="AES80957.1"/>
    <property type="molecule type" value="Genomic_DNA"/>
</dbReference>
<keyword evidence="3" id="KW-1185">Reference proteome</keyword>
<evidence type="ECO:0000313" key="1">
    <source>
        <dbReference type="EMBL" id="AES80957.1"/>
    </source>
</evidence>
<name>G7L1M3_MEDTR</name>
<protein>
    <submittedName>
        <fullName evidence="1">Carboxylesterase, putative</fullName>
    </submittedName>
</protein>
<accession>G7L1M3</accession>
<gene>
    <name evidence="1" type="ordered locus">MTR_7g086930</name>
</gene>
<dbReference type="AlphaFoldDB" id="G7L1M3"/>
<dbReference type="EnsemblPlants" id="AES80957">
    <property type="protein sequence ID" value="AES80957"/>
    <property type="gene ID" value="MTR_7g086930"/>
</dbReference>
<dbReference type="eggNOG" id="KOG1515">
    <property type="taxonomic scope" value="Eukaryota"/>
</dbReference>
<proteinExistence type="predicted"/>